<proteinExistence type="predicted"/>
<evidence type="ECO:0000256" key="1">
    <source>
        <dbReference type="SAM" id="MobiDB-lite"/>
    </source>
</evidence>
<accession>A0A0F9AKD3</accession>
<feature type="non-terminal residue" evidence="2">
    <location>
        <position position="1"/>
    </location>
</feature>
<reference evidence="2" key="1">
    <citation type="journal article" date="2015" name="Nature">
        <title>Complex archaea that bridge the gap between prokaryotes and eukaryotes.</title>
        <authorList>
            <person name="Spang A."/>
            <person name="Saw J.H."/>
            <person name="Jorgensen S.L."/>
            <person name="Zaremba-Niedzwiedzka K."/>
            <person name="Martijn J."/>
            <person name="Lind A.E."/>
            <person name="van Eijk R."/>
            <person name="Schleper C."/>
            <person name="Guy L."/>
            <person name="Ettema T.J."/>
        </authorList>
    </citation>
    <scope>NUCLEOTIDE SEQUENCE</scope>
</reference>
<name>A0A0F9AKD3_9ZZZZ</name>
<feature type="compositionally biased region" description="Polar residues" evidence="1">
    <location>
        <begin position="14"/>
        <end position="23"/>
    </location>
</feature>
<comment type="caution">
    <text evidence="2">The sequence shown here is derived from an EMBL/GenBank/DDBJ whole genome shotgun (WGS) entry which is preliminary data.</text>
</comment>
<dbReference type="AlphaFoldDB" id="A0A0F9AKD3"/>
<organism evidence="2">
    <name type="scientific">marine sediment metagenome</name>
    <dbReference type="NCBI Taxonomy" id="412755"/>
    <lineage>
        <taxon>unclassified sequences</taxon>
        <taxon>metagenomes</taxon>
        <taxon>ecological metagenomes</taxon>
    </lineage>
</organism>
<gene>
    <name evidence="2" type="ORF">LCGC14_2639540</name>
</gene>
<protein>
    <submittedName>
        <fullName evidence="2">Uncharacterized protein</fullName>
    </submittedName>
</protein>
<feature type="region of interest" description="Disordered" evidence="1">
    <location>
        <begin position="1"/>
        <end position="56"/>
    </location>
</feature>
<evidence type="ECO:0000313" key="2">
    <source>
        <dbReference type="EMBL" id="KKK98760.1"/>
    </source>
</evidence>
<feature type="compositionally biased region" description="Basic and acidic residues" evidence="1">
    <location>
        <begin position="46"/>
        <end position="56"/>
    </location>
</feature>
<dbReference type="EMBL" id="LAZR01045486">
    <property type="protein sequence ID" value="KKK98760.1"/>
    <property type="molecule type" value="Genomic_DNA"/>
</dbReference>
<sequence length="56" mass="6217">ISPVKQGRHIGTPGTKSQKNTRNVHLAQYAVKNRQSVPPGPMRTLTAREHFGQRPS</sequence>